<protein>
    <submittedName>
        <fullName evidence="2">Uncharacterized protein</fullName>
    </submittedName>
</protein>
<sequence length="176" mass="19251">MRLTVFMAIPHKRPARSVQRHTSEKPPKCLPNVAPRMSRSSPNDQPVTARPSTAWDDAINSLALALDGAPIPLPPREGATWASPHVFVTCTRATNTVNVKLCGKFAMSAAVVPITDEELRVHPFKFHDLTEEVDDILGRTSRHRASSPQINCAVSCFRAGASVEKEYADMHCKSGP</sequence>
<feature type="region of interest" description="Disordered" evidence="1">
    <location>
        <begin position="12"/>
        <end position="51"/>
    </location>
</feature>
<dbReference type="AlphaFoldDB" id="A0A6V7NXU8"/>
<name>A0A6V7NXU8_ANACO</name>
<dbReference type="EMBL" id="LR862143">
    <property type="protein sequence ID" value="CAD1823395.1"/>
    <property type="molecule type" value="Genomic_DNA"/>
</dbReference>
<organism evidence="2">
    <name type="scientific">Ananas comosus var. bracteatus</name>
    <name type="common">red pineapple</name>
    <dbReference type="NCBI Taxonomy" id="296719"/>
    <lineage>
        <taxon>Eukaryota</taxon>
        <taxon>Viridiplantae</taxon>
        <taxon>Streptophyta</taxon>
        <taxon>Embryophyta</taxon>
        <taxon>Tracheophyta</taxon>
        <taxon>Spermatophyta</taxon>
        <taxon>Magnoliopsida</taxon>
        <taxon>Liliopsida</taxon>
        <taxon>Poales</taxon>
        <taxon>Bromeliaceae</taxon>
        <taxon>Bromelioideae</taxon>
        <taxon>Ananas</taxon>
    </lineage>
</organism>
<gene>
    <name evidence="2" type="ORF">CB5_LOCUS6606</name>
</gene>
<accession>A0A6V7NXU8</accession>
<proteinExistence type="predicted"/>
<dbReference type="PANTHER" id="PTHR31656">
    <property type="entry name" value="ROOT CAP DOMAIN-CONTAINING PROTEIN"/>
    <property type="match status" value="1"/>
</dbReference>
<evidence type="ECO:0000313" key="2">
    <source>
        <dbReference type="EMBL" id="CAD1823395.1"/>
    </source>
</evidence>
<reference evidence="2" key="1">
    <citation type="submission" date="2020-07" db="EMBL/GenBank/DDBJ databases">
        <authorList>
            <person name="Lin J."/>
        </authorList>
    </citation>
    <scope>NUCLEOTIDE SEQUENCE</scope>
</reference>
<evidence type="ECO:0000256" key="1">
    <source>
        <dbReference type="SAM" id="MobiDB-lite"/>
    </source>
</evidence>